<feature type="region of interest" description="Disordered" evidence="1">
    <location>
        <begin position="18"/>
        <end position="55"/>
    </location>
</feature>
<feature type="region of interest" description="Disordered" evidence="1">
    <location>
        <begin position="71"/>
        <end position="192"/>
    </location>
</feature>
<comment type="caution">
    <text evidence="2">The sequence shown here is derived from an EMBL/GenBank/DDBJ whole genome shotgun (WGS) entry which is preliminary data.</text>
</comment>
<feature type="compositionally biased region" description="Low complexity" evidence="1">
    <location>
        <begin position="355"/>
        <end position="390"/>
    </location>
</feature>
<feature type="compositionally biased region" description="Polar residues" evidence="1">
    <location>
        <begin position="155"/>
        <end position="174"/>
    </location>
</feature>
<feature type="region of interest" description="Disordered" evidence="1">
    <location>
        <begin position="204"/>
        <end position="279"/>
    </location>
</feature>
<sequence>MRATSAPELDLELELARNNDKHVTTSQLQKIQHNGNITNTMSISEQRQSAPVSNNKLNLKQRIRQLEQKLNPTCASTSQQQQEKQQVSDDDAAYPDDKSQQQERQRANSSSSDRICRSVVRNVVVNDDDNNNNDGDSGDDGGSRPPTPPPRYSSLAHQTPQQATSSNVCNQMRPETNDKSDNSNSESPQKPRANMEYIITTKHEEPRQQQQQQGSITGHSVLHHQSSHNNAHQLNSQQATNAMQRSESLHSEKRLNNNMMWSSTSSCSPLSLSSSSTSLSSLSSQQQMALNGAIGSGSGGSSTDVGNHRSDWQHQYNLTTTTNVIVKRPQLIVRQKRVSQKHTVISLLPVTPELTATTTTPGQQPNSQQQHQHQLAKQSSSVSLSEVPSSTTNWQQSSAFSNGNHLPSNHHHHRPYQQQEQQILGNNSSTSVNNLASTRSTQSQRLHIHNRNNPGQQQQQQQHGQHRLPHNNNVNHNEPATITQSNPHQAISGSNSRTTCDTTAINNNSADVSDVNQHFNDRNHDRWCNQRTVKINYDDEDDGGFRDAAYLHQQRRRENEELLALCSASSKRTAPVACQATTTATPAQHVHRQQQQQMNKPSACDRLLVTRPLPLNVTRVSVSPYRLNSVPKSRSQDTISSSSGSSCQISPVAPSNGCLAEPLSSPTTNKREKPSLPARPSSIRRVHGRGNAAAQHHRETSVTCNDNDTCHNAIRLTASGSVQTPTASGSRNHICTSDSSRANRLLFDRAQSITAATNPSGCEQYGQFQASIMSVLDTKYTFLLVVFAAGWCFCWLVLASRLGNTHSSPSNKGFEDVDDDEDEFNVDFQRSASQSEHRISVRSNSRTCERQRSKTMHCHNNNTDKNKVWHWPNKADRSTIEIEEPHCHQSNNTRLQCPALQCHDECHQAYDIDSEQLETTTSCSSQHLRQLADHHYSGPEFHQVSETEWPSTSIKGVDHLNGQVRCEANNTVDDATANNGTNGNIEQCDEWWNQQPRALKRIHANPMSTSTASLIDHHRRRRGNIAACNIICCPPFLQVSPETGTGHLMIRALIKNFLATSSMGRHALYNRAGQCQCTHLCVVDCGHAHWDCRLGRRLDIVRPRRTDHKGQHEGQHEHQ</sequence>
<feature type="region of interest" description="Disordered" evidence="1">
    <location>
        <begin position="628"/>
        <end position="700"/>
    </location>
</feature>
<feature type="compositionally biased region" description="Low complexity" evidence="1">
    <location>
        <begin position="636"/>
        <end position="650"/>
    </location>
</feature>
<feature type="compositionally biased region" description="Polar residues" evidence="1">
    <location>
        <begin position="24"/>
        <end position="55"/>
    </location>
</feature>
<feature type="compositionally biased region" description="Polar residues" evidence="1">
    <location>
        <begin position="227"/>
        <end position="246"/>
    </location>
</feature>
<feature type="compositionally biased region" description="Acidic residues" evidence="1">
    <location>
        <begin position="126"/>
        <end position="139"/>
    </location>
</feature>
<evidence type="ECO:0000313" key="3">
    <source>
        <dbReference type="Proteomes" id="UP000825002"/>
    </source>
</evidence>
<accession>A0ABQ7SB94</accession>
<proteinExistence type="predicted"/>
<dbReference type="Proteomes" id="UP000825002">
    <property type="component" value="Unassembled WGS sequence"/>
</dbReference>
<feature type="compositionally biased region" description="Low complexity" evidence="1">
    <location>
        <begin position="262"/>
        <end position="279"/>
    </location>
</feature>
<feature type="region of interest" description="Disordered" evidence="1">
    <location>
        <begin position="355"/>
        <end position="419"/>
    </location>
</feature>
<dbReference type="EMBL" id="JAIFTH010000101">
    <property type="protein sequence ID" value="KAG9510662.1"/>
    <property type="molecule type" value="Genomic_DNA"/>
</dbReference>
<keyword evidence="3" id="KW-1185">Reference proteome</keyword>
<evidence type="ECO:0000256" key="1">
    <source>
        <dbReference type="SAM" id="MobiDB-lite"/>
    </source>
</evidence>
<gene>
    <name evidence="2" type="ORF">GZH46_00786</name>
</gene>
<feature type="region of interest" description="Disordered" evidence="1">
    <location>
        <begin position="451"/>
        <end position="504"/>
    </location>
</feature>
<evidence type="ECO:0000313" key="2">
    <source>
        <dbReference type="EMBL" id="KAG9510662.1"/>
    </source>
</evidence>
<feature type="compositionally biased region" description="Basic and acidic residues" evidence="1">
    <location>
        <begin position="95"/>
        <end position="106"/>
    </location>
</feature>
<name>A0ABQ7SB94_9ACAR</name>
<protein>
    <submittedName>
        <fullName evidence="2">Uncharacterized protein</fullName>
    </submittedName>
</protein>
<organism evidence="2 3">
    <name type="scientific">Fragariocoptes setiger</name>
    <dbReference type="NCBI Taxonomy" id="1670756"/>
    <lineage>
        <taxon>Eukaryota</taxon>
        <taxon>Metazoa</taxon>
        <taxon>Ecdysozoa</taxon>
        <taxon>Arthropoda</taxon>
        <taxon>Chelicerata</taxon>
        <taxon>Arachnida</taxon>
        <taxon>Acari</taxon>
        <taxon>Acariformes</taxon>
        <taxon>Trombidiformes</taxon>
        <taxon>Prostigmata</taxon>
        <taxon>Eupodina</taxon>
        <taxon>Eriophyoidea</taxon>
        <taxon>Phytoptidae</taxon>
        <taxon>Fragariocoptes</taxon>
    </lineage>
</organism>
<feature type="compositionally biased region" description="Polar residues" evidence="1">
    <location>
        <begin position="470"/>
        <end position="504"/>
    </location>
</feature>
<feature type="compositionally biased region" description="Polar residues" evidence="1">
    <location>
        <begin position="391"/>
        <end position="407"/>
    </location>
</feature>
<reference evidence="2 3" key="1">
    <citation type="submission" date="2020-10" db="EMBL/GenBank/DDBJ databases">
        <authorList>
            <person name="Klimov P.B."/>
            <person name="Dyachkov S.M."/>
            <person name="Chetverikov P.E."/>
        </authorList>
    </citation>
    <scope>NUCLEOTIDE SEQUENCE [LARGE SCALE GENOMIC DNA]</scope>
    <source>
        <strain evidence="2">BMOC 18-1129-001#AD2665</strain>
        <tissue evidence="2">Entire mites</tissue>
    </source>
</reference>
<feature type="non-terminal residue" evidence="2">
    <location>
        <position position="1119"/>
    </location>
</feature>